<dbReference type="KEGG" id="ntd:EGO55_00010"/>
<evidence type="ECO:0000256" key="1">
    <source>
        <dbReference type="ARBA" id="ARBA00022448"/>
    </source>
</evidence>
<dbReference type="SUPFAM" id="SSF46458">
    <property type="entry name" value="Globin-like"/>
    <property type="match status" value="1"/>
</dbReference>
<accession>U2ZZS9</accession>
<keyword evidence="3" id="KW-0479">Metal-binding</keyword>
<evidence type="ECO:0000313" key="5">
    <source>
        <dbReference type="EMBL" id="GAD48033.1"/>
    </source>
</evidence>
<dbReference type="CDD" id="cd08916">
    <property type="entry name" value="TrHb3_P"/>
    <property type="match status" value="1"/>
</dbReference>
<dbReference type="EMBL" id="BASZ01000002">
    <property type="protein sequence ID" value="GAD48033.1"/>
    <property type="molecule type" value="Genomic_DNA"/>
</dbReference>
<dbReference type="InterPro" id="IPR012292">
    <property type="entry name" value="Globin/Proto"/>
</dbReference>
<dbReference type="GO" id="GO:0020037">
    <property type="term" value="F:heme binding"/>
    <property type="evidence" value="ECO:0007669"/>
    <property type="project" value="InterPro"/>
</dbReference>
<dbReference type="KEGG" id="ntd:EGO55_00055"/>
<keyword evidence="4" id="KW-0408">Iron</keyword>
<reference evidence="5 6" key="1">
    <citation type="submission" date="2013-09" db="EMBL/GenBank/DDBJ databases">
        <title>Whole genome shotgun sequence of Novosphingobium tardaugens NBRC 16725.</title>
        <authorList>
            <person name="Isaki S."/>
            <person name="Hosoyama A."/>
            <person name="Tsuchikane K."/>
            <person name="Katsumata H."/>
            <person name="Ando Y."/>
            <person name="Yamazaki S."/>
            <person name="Fujita N."/>
        </authorList>
    </citation>
    <scope>NUCLEOTIDE SEQUENCE [LARGE SCALE GENOMIC DNA]</scope>
    <source>
        <strain evidence="5 6">NBRC 16725</strain>
    </source>
</reference>
<dbReference type="GO" id="GO:0019825">
    <property type="term" value="F:oxygen binding"/>
    <property type="evidence" value="ECO:0007669"/>
    <property type="project" value="InterPro"/>
</dbReference>
<evidence type="ECO:0000313" key="6">
    <source>
        <dbReference type="Proteomes" id="UP000016568"/>
    </source>
</evidence>
<name>U2ZZS9_9SPHN</name>
<dbReference type="AlphaFoldDB" id="U2ZZS9"/>
<proteinExistence type="predicted"/>
<dbReference type="eggNOG" id="COG2346">
    <property type="taxonomic scope" value="Bacteria"/>
</dbReference>
<dbReference type="InterPro" id="IPR009050">
    <property type="entry name" value="Globin-like_sf"/>
</dbReference>
<dbReference type="KEGG" id="ntd:EGO55_00100"/>
<keyword evidence="6" id="KW-1185">Reference proteome</keyword>
<gene>
    <name evidence="5" type="ORF">NT2_02_01160</name>
</gene>
<dbReference type="Pfam" id="PF01152">
    <property type="entry name" value="Bac_globin"/>
    <property type="match status" value="1"/>
</dbReference>
<comment type="caution">
    <text evidence="5">The sequence shown here is derived from an EMBL/GenBank/DDBJ whole genome shotgun (WGS) entry which is preliminary data.</text>
</comment>
<protein>
    <recommendedName>
        <fullName evidence="7">Hemoglobin</fullName>
    </recommendedName>
</protein>
<keyword evidence="1" id="KW-0813">Transport</keyword>
<dbReference type="InterPro" id="IPR001486">
    <property type="entry name" value="Hemoglobin_trunc"/>
</dbReference>
<dbReference type="RefSeq" id="WP_021688940.1">
    <property type="nucleotide sequence ID" value="NZ_BASZ01000002.1"/>
</dbReference>
<evidence type="ECO:0000256" key="3">
    <source>
        <dbReference type="ARBA" id="ARBA00022723"/>
    </source>
</evidence>
<evidence type="ECO:0008006" key="7">
    <source>
        <dbReference type="Google" id="ProtNLM"/>
    </source>
</evidence>
<sequence length="169" mass="18828">MPDRDNPSSPRGETHEDHHAFALRARADRRARAQALGVDDAFVSRLVDSFYARIRADELLGPIFSAKVTDWDGHLGQMKRFWRSILFSSAEYSGNPMPKHVAISGLDRQHFAHWLDLFYSTLRAEGASEEAVRLVGERARMIADSLLTGIALHRDGLVGSRAGADLPHP</sequence>
<dbReference type="Gene3D" id="1.10.490.10">
    <property type="entry name" value="Globins"/>
    <property type="match status" value="1"/>
</dbReference>
<dbReference type="GO" id="GO:0046872">
    <property type="term" value="F:metal ion binding"/>
    <property type="evidence" value="ECO:0007669"/>
    <property type="project" value="UniProtKB-KW"/>
</dbReference>
<evidence type="ECO:0000256" key="4">
    <source>
        <dbReference type="ARBA" id="ARBA00023004"/>
    </source>
</evidence>
<dbReference type="OrthoDB" id="25954at2"/>
<keyword evidence="2" id="KW-0349">Heme</keyword>
<evidence type="ECO:0000256" key="2">
    <source>
        <dbReference type="ARBA" id="ARBA00022617"/>
    </source>
</evidence>
<dbReference type="Proteomes" id="UP000016568">
    <property type="component" value="Unassembled WGS sequence"/>
</dbReference>
<organism evidence="5 6">
    <name type="scientific">Caenibius tardaugens NBRC 16725</name>
    <dbReference type="NCBI Taxonomy" id="1219035"/>
    <lineage>
        <taxon>Bacteria</taxon>
        <taxon>Pseudomonadati</taxon>
        <taxon>Pseudomonadota</taxon>
        <taxon>Alphaproteobacteria</taxon>
        <taxon>Sphingomonadales</taxon>
        <taxon>Erythrobacteraceae</taxon>
        <taxon>Caenibius</taxon>
    </lineage>
</organism>